<dbReference type="Pfam" id="PF26168">
    <property type="entry name" value="Glyco_transf_N"/>
    <property type="match status" value="1"/>
</dbReference>
<dbReference type="GO" id="GO:0035251">
    <property type="term" value="F:UDP-glucosyltransferase activity"/>
    <property type="evidence" value="ECO:0000318"/>
    <property type="project" value="GO_Central"/>
</dbReference>
<dbReference type="Gramene" id="ERN13147">
    <property type="protein sequence ID" value="ERN13147"/>
    <property type="gene ID" value="AMTR_s00040p00192700"/>
</dbReference>
<protein>
    <recommendedName>
        <fullName evidence="4">Glycosyltransferase</fullName>
        <ecNumber evidence="4">2.4.1.-</ecNumber>
    </recommendedName>
</protein>
<evidence type="ECO:0000256" key="1">
    <source>
        <dbReference type="ARBA" id="ARBA00009995"/>
    </source>
</evidence>
<dbReference type="InterPro" id="IPR058980">
    <property type="entry name" value="Glyco_transf_N"/>
</dbReference>
<organism evidence="6 7">
    <name type="scientific">Amborella trichopoda</name>
    <dbReference type="NCBI Taxonomy" id="13333"/>
    <lineage>
        <taxon>Eukaryota</taxon>
        <taxon>Viridiplantae</taxon>
        <taxon>Streptophyta</taxon>
        <taxon>Embryophyta</taxon>
        <taxon>Tracheophyta</taxon>
        <taxon>Spermatophyta</taxon>
        <taxon>Magnoliopsida</taxon>
        <taxon>Amborellales</taxon>
        <taxon>Amborellaceae</taxon>
        <taxon>Amborella</taxon>
    </lineage>
</organism>
<evidence type="ECO:0000313" key="6">
    <source>
        <dbReference type="EMBL" id="ERN13147.1"/>
    </source>
</evidence>
<keyword evidence="2 3" id="KW-0808">Transferase</keyword>
<dbReference type="EC" id="2.4.1.-" evidence="4"/>
<evidence type="ECO:0000313" key="7">
    <source>
        <dbReference type="Proteomes" id="UP000017836"/>
    </source>
</evidence>
<gene>
    <name evidence="6" type="ORF">AMTR_s00040p00192700</name>
</gene>
<sequence length="452" mass="51427">MEENEELHVLMFPWLAHGHITPFFELAKKLVEREITVTICSTASNLTSIKDQLRETHSSIKTAEISLPQVAGLSPHHQTTKDLPPHLMPHLKRAFHLSQNQFKDLLRSLKPNFLLHDFIQPWAPEAALELKIPSSVFLTFSVSCSSFLYHLVLGKKPNEFPFETMELHPHESQRIQPMLEQQTFGMRDLERYKSCVEQSTDFLTCRSMHDIEGKFINYLSALAGKRVIPVGPLVSSRTPATTDEFFRQWLDARPEKSVVFTSFGSEYFMSEDEIKEIALGLELSNLPFIWVIRVSPNEVIKEINEVLPLGFIERVKERGLVVGWAPQGEILRHVAIGGFLTHCGWGSCMESLGLESPLITLPLQLDQPFNSRVMTREVRVGVEVERESDGGFKGEKVAKALKMVVLEREGELVRERARRLAEKIKEDGDKGVDELVKEIRRLSLIKGDENLA</sequence>
<accession>W1PT00</accession>
<dbReference type="HOGENOM" id="CLU_001724_2_3_1"/>
<dbReference type="GO" id="GO:1901137">
    <property type="term" value="P:carbohydrate derivative biosynthetic process"/>
    <property type="evidence" value="ECO:0007669"/>
    <property type="project" value="UniProtKB-ARBA"/>
</dbReference>
<feature type="domain" description="Glycosyltransferase N-terminal" evidence="5">
    <location>
        <begin position="5"/>
        <end position="233"/>
    </location>
</feature>
<dbReference type="Pfam" id="PF00201">
    <property type="entry name" value="UDPGT"/>
    <property type="match status" value="1"/>
</dbReference>
<keyword evidence="7" id="KW-1185">Reference proteome</keyword>
<comment type="similarity">
    <text evidence="1 3">Belongs to the UDP-glycosyltransferase family.</text>
</comment>
<evidence type="ECO:0000256" key="2">
    <source>
        <dbReference type="ARBA" id="ARBA00022679"/>
    </source>
</evidence>
<dbReference type="Proteomes" id="UP000017836">
    <property type="component" value="Unassembled WGS sequence"/>
</dbReference>
<dbReference type="PANTHER" id="PTHR48044:SF29">
    <property type="entry name" value="GLYCOSYLTRANSFERASE"/>
    <property type="match status" value="1"/>
</dbReference>
<dbReference type="InterPro" id="IPR002213">
    <property type="entry name" value="UDP_glucos_trans"/>
</dbReference>
<dbReference type="eggNOG" id="KOG1192">
    <property type="taxonomic scope" value="Eukaryota"/>
</dbReference>
<dbReference type="InterPro" id="IPR035595">
    <property type="entry name" value="UDP_glycos_trans_CS"/>
</dbReference>
<keyword evidence="3" id="KW-0328">Glycosyltransferase</keyword>
<dbReference type="SUPFAM" id="SSF53756">
    <property type="entry name" value="UDP-Glycosyltransferase/glycogen phosphorylase"/>
    <property type="match status" value="1"/>
</dbReference>
<reference evidence="7" key="1">
    <citation type="journal article" date="2013" name="Science">
        <title>The Amborella genome and the evolution of flowering plants.</title>
        <authorList>
            <consortium name="Amborella Genome Project"/>
        </authorList>
    </citation>
    <scope>NUCLEOTIDE SEQUENCE [LARGE SCALE GENOMIC DNA]</scope>
</reference>
<dbReference type="FunFam" id="3.40.50.2000:FF:000037">
    <property type="entry name" value="Glycosyltransferase"/>
    <property type="match status" value="1"/>
</dbReference>
<dbReference type="PROSITE" id="PS00375">
    <property type="entry name" value="UDPGT"/>
    <property type="match status" value="1"/>
</dbReference>
<dbReference type="AlphaFoldDB" id="W1PT00"/>
<evidence type="ECO:0000256" key="4">
    <source>
        <dbReference type="RuleBase" id="RU362057"/>
    </source>
</evidence>
<dbReference type="EMBL" id="KI392591">
    <property type="protein sequence ID" value="ERN13147.1"/>
    <property type="molecule type" value="Genomic_DNA"/>
</dbReference>
<dbReference type="OMA" id="SEEYSHC"/>
<proteinExistence type="inferred from homology"/>
<dbReference type="Gene3D" id="3.40.50.2000">
    <property type="entry name" value="Glycogen Phosphorylase B"/>
    <property type="match status" value="2"/>
</dbReference>
<evidence type="ECO:0000259" key="5">
    <source>
        <dbReference type="Pfam" id="PF26168"/>
    </source>
</evidence>
<dbReference type="CDD" id="cd03784">
    <property type="entry name" value="GT1_Gtf-like"/>
    <property type="match status" value="1"/>
</dbReference>
<evidence type="ECO:0000256" key="3">
    <source>
        <dbReference type="RuleBase" id="RU003718"/>
    </source>
</evidence>
<name>W1PT00_AMBTC</name>
<dbReference type="PANTHER" id="PTHR48044">
    <property type="entry name" value="GLYCOSYLTRANSFERASE"/>
    <property type="match status" value="1"/>
</dbReference>